<dbReference type="EMBL" id="SPVF01000072">
    <property type="protein sequence ID" value="TFW25791.1"/>
    <property type="molecule type" value="Genomic_DNA"/>
</dbReference>
<dbReference type="GO" id="GO:0006351">
    <property type="term" value="P:DNA-templated transcription"/>
    <property type="evidence" value="ECO:0007669"/>
    <property type="project" value="TreeGrafter"/>
</dbReference>
<dbReference type="Gene3D" id="3.40.190.10">
    <property type="entry name" value="Periplasmic binding protein-like II"/>
    <property type="match status" value="2"/>
</dbReference>
<dbReference type="InterPro" id="IPR005119">
    <property type="entry name" value="LysR_subst-bd"/>
</dbReference>
<keyword evidence="2" id="KW-0805">Transcription regulation</keyword>
<dbReference type="PANTHER" id="PTHR30537">
    <property type="entry name" value="HTH-TYPE TRANSCRIPTIONAL REGULATOR"/>
    <property type="match status" value="1"/>
</dbReference>
<keyword evidence="7" id="KW-1185">Reference proteome</keyword>
<dbReference type="InterPro" id="IPR036390">
    <property type="entry name" value="WH_DNA-bd_sf"/>
</dbReference>
<dbReference type="RefSeq" id="WP_135206109.1">
    <property type="nucleotide sequence ID" value="NZ_SPVF01000072.1"/>
</dbReference>
<dbReference type="InterPro" id="IPR036388">
    <property type="entry name" value="WH-like_DNA-bd_sf"/>
</dbReference>
<keyword evidence="3" id="KW-0238">DNA-binding</keyword>
<evidence type="ECO:0000313" key="6">
    <source>
        <dbReference type="EMBL" id="TFW25791.1"/>
    </source>
</evidence>
<evidence type="ECO:0000256" key="4">
    <source>
        <dbReference type="ARBA" id="ARBA00023163"/>
    </source>
</evidence>
<dbReference type="Pfam" id="PF00126">
    <property type="entry name" value="HTH_1"/>
    <property type="match status" value="1"/>
</dbReference>
<dbReference type="FunFam" id="1.10.10.10:FF:000001">
    <property type="entry name" value="LysR family transcriptional regulator"/>
    <property type="match status" value="1"/>
</dbReference>
<comment type="similarity">
    <text evidence="1">Belongs to the LysR transcriptional regulatory family.</text>
</comment>
<comment type="caution">
    <text evidence="6">The sequence shown here is derived from an EMBL/GenBank/DDBJ whole genome shotgun (WGS) entry which is preliminary data.</text>
</comment>
<dbReference type="Gene3D" id="1.10.10.10">
    <property type="entry name" value="Winged helix-like DNA-binding domain superfamily/Winged helix DNA-binding domain"/>
    <property type="match status" value="1"/>
</dbReference>
<dbReference type="InterPro" id="IPR000847">
    <property type="entry name" value="LysR_HTH_N"/>
</dbReference>
<gene>
    <name evidence="6" type="ORF">E4L96_04910</name>
</gene>
<dbReference type="AlphaFoldDB" id="A0A4Y9SIY7"/>
<evidence type="ECO:0000313" key="7">
    <source>
        <dbReference type="Proteomes" id="UP000298438"/>
    </source>
</evidence>
<accession>A0A4Y9SIY7</accession>
<dbReference type="SUPFAM" id="SSF53850">
    <property type="entry name" value="Periplasmic binding protein-like II"/>
    <property type="match status" value="1"/>
</dbReference>
<dbReference type="GO" id="GO:0043565">
    <property type="term" value="F:sequence-specific DNA binding"/>
    <property type="evidence" value="ECO:0007669"/>
    <property type="project" value="TreeGrafter"/>
</dbReference>
<dbReference type="PANTHER" id="PTHR30537:SF79">
    <property type="entry name" value="TRANSCRIPTIONAL REGULATOR-RELATED"/>
    <property type="match status" value="1"/>
</dbReference>
<dbReference type="SUPFAM" id="SSF46785">
    <property type="entry name" value="Winged helix' DNA-binding domain"/>
    <property type="match status" value="1"/>
</dbReference>
<dbReference type="PROSITE" id="PS50931">
    <property type="entry name" value="HTH_LYSR"/>
    <property type="match status" value="1"/>
</dbReference>
<evidence type="ECO:0000256" key="3">
    <source>
        <dbReference type="ARBA" id="ARBA00023125"/>
    </source>
</evidence>
<dbReference type="GO" id="GO:0003700">
    <property type="term" value="F:DNA-binding transcription factor activity"/>
    <property type="evidence" value="ECO:0007669"/>
    <property type="project" value="InterPro"/>
</dbReference>
<sequence length="314" mass="34365">MDHPLLGLPPLDALRGFAAVARRMSITLAAQDLCLTQSAVSRQIQSLEEHFGTPLFLRKNRALELTDAGRQLATIVTPWLEQLADFNRKVRGPARSKPLVIATSSGIASLWLLPRLAAFNAEHPHIDVRVNASTQILDMRQEGIDLALRYAPQSNVPAGSARLFDEMILPVARPDIAARAFAEPDALLDEVLLEFDERTVPWLRWPDWLQALKLHQPPRAYLHCNQYDQVARGAADGLGVALGRLPLILPQLKSGQLAAAPVDLLRHTGYAYWLVESPTSLRPEAHALRDWLLGEAAATAAAVDALARSAAPVA</sequence>
<dbReference type="Proteomes" id="UP000298438">
    <property type="component" value="Unassembled WGS sequence"/>
</dbReference>
<organism evidence="6 7">
    <name type="scientific">Zemynaea arenosa</name>
    <dbReference type="NCBI Taxonomy" id="2561931"/>
    <lineage>
        <taxon>Bacteria</taxon>
        <taxon>Pseudomonadati</taxon>
        <taxon>Pseudomonadota</taxon>
        <taxon>Betaproteobacteria</taxon>
        <taxon>Burkholderiales</taxon>
        <taxon>Oxalobacteraceae</taxon>
        <taxon>Telluria group</taxon>
        <taxon>Zemynaea</taxon>
    </lineage>
</organism>
<keyword evidence="4" id="KW-0804">Transcription</keyword>
<name>A0A4Y9SIY7_9BURK</name>
<evidence type="ECO:0000256" key="1">
    <source>
        <dbReference type="ARBA" id="ARBA00009437"/>
    </source>
</evidence>
<protein>
    <submittedName>
        <fullName evidence="6">LysR family transcriptional regulator</fullName>
    </submittedName>
</protein>
<dbReference type="OrthoDB" id="8688993at2"/>
<dbReference type="InterPro" id="IPR058163">
    <property type="entry name" value="LysR-type_TF_proteobact-type"/>
</dbReference>
<dbReference type="Pfam" id="PF03466">
    <property type="entry name" value="LysR_substrate"/>
    <property type="match status" value="1"/>
</dbReference>
<dbReference type="PRINTS" id="PR00039">
    <property type="entry name" value="HTHLYSR"/>
</dbReference>
<evidence type="ECO:0000259" key="5">
    <source>
        <dbReference type="PROSITE" id="PS50931"/>
    </source>
</evidence>
<reference evidence="6 7" key="1">
    <citation type="submission" date="2019-03" db="EMBL/GenBank/DDBJ databases">
        <title>Draft Genome Sequence of Massilia arenosa sp. nov., a Novel Massilia Species Isolated from a Sandy-loam Maize Soil.</title>
        <authorList>
            <person name="Raths R."/>
            <person name="Peta V."/>
            <person name="Bucking H."/>
        </authorList>
    </citation>
    <scope>NUCLEOTIDE SEQUENCE [LARGE SCALE GENOMIC DNA]</scope>
    <source>
        <strain evidence="6 7">MC02</strain>
    </source>
</reference>
<proteinExistence type="inferred from homology"/>
<feature type="domain" description="HTH lysR-type" evidence="5">
    <location>
        <begin position="9"/>
        <end position="66"/>
    </location>
</feature>
<evidence type="ECO:0000256" key="2">
    <source>
        <dbReference type="ARBA" id="ARBA00023015"/>
    </source>
</evidence>